<evidence type="ECO:0000313" key="3">
    <source>
        <dbReference type="Proteomes" id="UP000509704"/>
    </source>
</evidence>
<dbReference type="EMBL" id="CP058609">
    <property type="protein sequence ID" value="QLG73839.1"/>
    <property type="molecule type" value="Genomic_DNA"/>
</dbReference>
<proteinExistence type="predicted"/>
<dbReference type="KEGG" id="zmk:HG535_0F03500"/>
<feature type="transmembrane region" description="Helical" evidence="1">
    <location>
        <begin position="15"/>
        <end position="35"/>
    </location>
</feature>
<keyword evidence="1" id="KW-1133">Transmembrane helix</keyword>
<keyword evidence="3" id="KW-1185">Reference proteome</keyword>
<organism evidence="2 3">
    <name type="scientific">Zygotorulaspora mrakii</name>
    <name type="common">Zygosaccharomyces mrakii</name>
    <dbReference type="NCBI Taxonomy" id="42260"/>
    <lineage>
        <taxon>Eukaryota</taxon>
        <taxon>Fungi</taxon>
        <taxon>Dikarya</taxon>
        <taxon>Ascomycota</taxon>
        <taxon>Saccharomycotina</taxon>
        <taxon>Saccharomycetes</taxon>
        <taxon>Saccharomycetales</taxon>
        <taxon>Saccharomycetaceae</taxon>
        <taxon>Zygotorulaspora</taxon>
    </lineage>
</organism>
<reference evidence="2 3" key="1">
    <citation type="submission" date="2020-07" db="EMBL/GenBank/DDBJ databases">
        <title>The yeast mating-type switching endonuclease HO is a domesticated member of an unorthodox homing genetic element family.</title>
        <authorList>
            <person name="Coughlan A.Y."/>
            <person name="Lombardi L."/>
            <person name="Braun-Galleani S."/>
            <person name="Martos A.R."/>
            <person name="Galeote V."/>
            <person name="Bigey F."/>
            <person name="Dequin S."/>
            <person name="Byrne K.P."/>
            <person name="Wolfe K.H."/>
        </authorList>
    </citation>
    <scope>NUCLEOTIDE SEQUENCE [LARGE SCALE GENOMIC DNA]</scope>
    <source>
        <strain evidence="2 3">NRRL Y-6702</strain>
    </source>
</reference>
<protein>
    <submittedName>
        <fullName evidence="2">Uncharacterized protein</fullName>
    </submittedName>
</protein>
<keyword evidence="1" id="KW-0812">Transmembrane</keyword>
<feature type="transmembrane region" description="Helical" evidence="1">
    <location>
        <begin position="42"/>
        <end position="61"/>
    </location>
</feature>
<sequence>MVEAQEHPEQKLEQYIAFFLTKLIRFIQIVIPLIAKFSKEHPNVFLTVSIVLIIYTSWRLICNLATILKRMLFVTLSLFIIFLFLRGFDQVVFKDMPLLYSLIKQNRDLEIVFSRWTSYLSKSSADHSTAVVSYLSSKLRELF</sequence>
<dbReference type="Proteomes" id="UP000509704">
    <property type="component" value="Chromosome 6"/>
</dbReference>
<dbReference type="RefSeq" id="XP_037145565.1">
    <property type="nucleotide sequence ID" value="XM_037289670.1"/>
</dbReference>
<dbReference type="OrthoDB" id="4065731at2759"/>
<evidence type="ECO:0000256" key="1">
    <source>
        <dbReference type="SAM" id="Phobius"/>
    </source>
</evidence>
<keyword evidence="1" id="KW-0472">Membrane</keyword>
<accession>A0A7H9B7A6</accession>
<name>A0A7H9B7A6_ZYGMR</name>
<dbReference type="AlphaFoldDB" id="A0A7H9B7A6"/>
<gene>
    <name evidence="2" type="ORF">HG535_0F03500</name>
</gene>
<feature type="transmembrane region" description="Helical" evidence="1">
    <location>
        <begin position="67"/>
        <end position="85"/>
    </location>
</feature>
<dbReference type="GeneID" id="59237598"/>
<evidence type="ECO:0000313" key="2">
    <source>
        <dbReference type="EMBL" id="QLG73839.1"/>
    </source>
</evidence>